<name>A0ABW7SD32_9ACTN</name>
<comment type="caution">
    <text evidence="1">The sequence shown here is derived from an EMBL/GenBank/DDBJ whole genome shotgun (WGS) entry which is preliminary data.</text>
</comment>
<dbReference type="RefSeq" id="WP_396676267.1">
    <property type="nucleotide sequence ID" value="NZ_JBIRPU010000001.1"/>
</dbReference>
<protein>
    <submittedName>
        <fullName evidence="1">Uncharacterized protein</fullName>
    </submittedName>
</protein>
<organism evidence="1 2">
    <name type="scientific">Micromonospora rubida</name>
    <dbReference type="NCBI Taxonomy" id="2697657"/>
    <lineage>
        <taxon>Bacteria</taxon>
        <taxon>Bacillati</taxon>
        <taxon>Actinomycetota</taxon>
        <taxon>Actinomycetes</taxon>
        <taxon>Micromonosporales</taxon>
        <taxon>Micromonosporaceae</taxon>
        <taxon>Micromonospora</taxon>
    </lineage>
</organism>
<gene>
    <name evidence="1" type="ORF">ACH4OY_02660</name>
</gene>
<evidence type="ECO:0000313" key="1">
    <source>
        <dbReference type="EMBL" id="MFI0791594.1"/>
    </source>
</evidence>
<dbReference type="Proteomes" id="UP001611075">
    <property type="component" value="Unassembled WGS sequence"/>
</dbReference>
<evidence type="ECO:0000313" key="2">
    <source>
        <dbReference type="Proteomes" id="UP001611075"/>
    </source>
</evidence>
<dbReference type="EMBL" id="JBIRPU010000001">
    <property type="protein sequence ID" value="MFI0791594.1"/>
    <property type="molecule type" value="Genomic_DNA"/>
</dbReference>
<reference evidence="1 2" key="1">
    <citation type="submission" date="2024-10" db="EMBL/GenBank/DDBJ databases">
        <title>The Natural Products Discovery Center: Release of the First 8490 Sequenced Strains for Exploring Actinobacteria Biosynthetic Diversity.</title>
        <authorList>
            <person name="Kalkreuter E."/>
            <person name="Kautsar S.A."/>
            <person name="Yang D."/>
            <person name="Bader C.D."/>
            <person name="Teijaro C.N."/>
            <person name="Fluegel L."/>
            <person name="Davis C.M."/>
            <person name="Simpson J.R."/>
            <person name="Lauterbach L."/>
            <person name="Steele A.D."/>
            <person name="Gui C."/>
            <person name="Meng S."/>
            <person name="Li G."/>
            <person name="Viehrig K."/>
            <person name="Ye F."/>
            <person name="Su P."/>
            <person name="Kiefer A.F."/>
            <person name="Nichols A."/>
            <person name="Cepeda A.J."/>
            <person name="Yan W."/>
            <person name="Fan B."/>
            <person name="Jiang Y."/>
            <person name="Adhikari A."/>
            <person name="Zheng C.-J."/>
            <person name="Schuster L."/>
            <person name="Cowan T.M."/>
            <person name="Smanski M.J."/>
            <person name="Chevrette M.G."/>
            <person name="De Carvalho L.P.S."/>
            <person name="Shen B."/>
        </authorList>
    </citation>
    <scope>NUCLEOTIDE SEQUENCE [LARGE SCALE GENOMIC DNA]</scope>
    <source>
        <strain evidence="1 2">NPDC021253</strain>
    </source>
</reference>
<keyword evidence="2" id="KW-1185">Reference proteome</keyword>
<accession>A0ABW7SD32</accession>
<proteinExistence type="predicted"/>
<sequence length="314" mass="33603">MVFNGAALIASDCGDPNLARAWCRRHASLYLSQAPLNGYTARFALEPVVNLARLRIREGDGDGAYRLLTHLYAAIVGSTHALLDDLEIHPRQLPADPEELNQITSWLRGTLLSDGTRALTLAGRWEDALAHVRRYDGIGPTLLDGRQVAVIAHLLQDEGPSAAALLTATKIETPWEQAVHGLLMTWLELSVGSAPVDHAGLIDRVSAVPRTPGLAVFRVRLGLTALDLAVSLPTDVVDSLTKRLVADAIHNEDANAARDLINHPAVISENQGTLWSLMKASSLGQGHLPAAAGDQLSLALDLAGTAIDHGIRPY</sequence>